<comment type="caution">
    <text evidence="7">The sequence shown here is derived from an EMBL/GenBank/DDBJ whole genome shotgun (WGS) entry which is preliminary data.</text>
</comment>
<dbReference type="GO" id="GO:0008013">
    <property type="term" value="F:beta-catenin binding"/>
    <property type="evidence" value="ECO:0007669"/>
    <property type="project" value="TreeGrafter"/>
</dbReference>
<dbReference type="Proteomes" id="UP000316079">
    <property type="component" value="Unassembled WGS sequence"/>
</dbReference>
<dbReference type="SUPFAM" id="SSF49313">
    <property type="entry name" value="Cadherin-like"/>
    <property type="match status" value="2"/>
</dbReference>
<organism evidence="7 8">
    <name type="scientific">Danionella cerebrum</name>
    <dbReference type="NCBI Taxonomy" id="2873325"/>
    <lineage>
        <taxon>Eukaryota</taxon>
        <taxon>Metazoa</taxon>
        <taxon>Chordata</taxon>
        <taxon>Craniata</taxon>
        <taxon>Vertebrata</taxon>
        <taxon>Euteleostomi</taxon>
        <taxon>Actinopterygii</taxon>
        <taxon>Neopterygii</taxon>
        <taxon>Teleostei</taxon>
        <taxon>Ostariophysi</taxon>
        <taxon>Cypriniformes</taxon>
        <taxon>Danionidae</taxon>
        <taxon>Danioninae</taxon>
        <taxon>Danionella</taxon>
    </lineage>
</organism>
<protein>
    <recommendedName>
        <fullName evidence="6">Cadherin domain-containing protein</fullName>
    </recommendedName>
</protein>
<dbReference type="GO" id="GO:0009653">
    <property type="term" value="P:anatomical structure morphogenesis"/>
    <property type="evidence" value="ECO:0007669"/>
    <property type="project" value="UniProtKB-ARBA"/>
</dbReference>
<evidence type="ECO:0000256" key="5">
    <source>
        <dbReference type="PROSITE-ProRule" id="PRU00043"/>
    </source>
</evidence>
<dbReference type="PRINTS" id="PR00205">
    <property type="entry name" value="CADHERIN"/>
</dbReference>
<proteinExistence type="predicted"/>
<evidence type="ECO:0000313" key="7">
    <source>
        <dbReference type="EMBL" id="TRZ03234.1"/>
    </source>
</evidence>
<keyword evidence="8" id="KW-1185">Reference proteome</keyword>
<dbReference type="GO" id="GO:0005509">
    <property type="term" value="F:calcium ion binding"/>
    <property type="evidence" value="ECO:0007669"/>
    <property type="project" value="UniProtKB-UniRule"/>
</dbReference>
<dbReference type="InterPro" id="IPR039808">
    <property type="entry name" value="Cadherin"/>
</dbReference>
<keyword evidence="3 5" id="KW-0106">Calcium</keyword>
<dbReference type="PANTHER" id="PTHR24027">
    <property type="entry name" value="CADHERIN-23"/>
    <property type="match status" value="1"/>
</dbReference>
<dbReference type="GO" id="GO:0016342">
    <property type="term" value="C:catenin complex"/>
    <property type="evidence" value="ECO:0007669"/>
    <property type="project" value="TreeGrafter"/>
</dbReference>
<dbReference type="GO" id="GO:0045296">
    <property type="term" value="F:cadherin binding"/>
    <property type="evidence" value="ECO:0007669"/>
    <property type="project" value="TreeGrafter"/>
</dbReference>
<reference evidence="7 8" key="1">
    <citation type="journal article" date="2019" name="Sci. Data">
        <title>Hybrid genome assembly and annotation of Danionella translucida.</title>
        <authorList>
            <person name="Kadobianskyi M."/>
            <person name="Schulze L."/>
            <person name="Schuelke M."/>
            <person name="Judkewitz B."/>
        </authorList>
    </citation>
    <scope>NUCLEOTIDE SEQUENCE [LARGE SCALE GENOMIC DNA]</scope>
    <source>
        <strain evidence="7 8">Bolton</strain>
    </source>
</reference>
<dbReference type="AlphaFoldDB" id="A0A553RM33"/>
<evidence type="ECO:0000313" key="8">
    <source>
        <dbReference type="Proteomes" id="UP000316079"/>
    </source>
</evidence>
<keyword evidence="4" id="KW-0472">Membrane</keyword>
<dbReference type="Pfam" id="PF00028">
    <property type="entry name" value="Cadherin"/>
    <property type="match status" value="1"/>
</dbReference>
<dbReference type="InterPro" id="IPR015919">
    <property type="entry name" value="Cadherin-like_sf"/>
</dbReference>
<comment type="subcellular location">
    <subcellularLocation>
        <location evidence="1">Membrane</location>
    </subcellularLocation>
</comment>
<evidence type="ECO:0000256" key="3">
    <source>
        <dbReference type="ARBA" id="ARBA00022837"/>
    </source>
</evidence>
<dbReference type="STRING" id="623744.A0A553RM33"/>
<evidence type="ECO:0000256" key="2">
    <source>
        <dbReference type="ARBA" id="ARBA00022737"/>
    </source>
</evidence>
<dbReference type="SMART" id="SM00112">
    <property type="entry name" value="CA"/>
    <property type="match status" value="1"/>
</dbReference>
<feature type="domain" description="Cadherin" evidence="6">
    <location>
        <begin position="1"/>
        <end position="85"/>
    </location>
</feature>
<dbReference type="PROSITE" id="PS50268">
    <property type="entry name" value="CADHERIN_2"/>
    <property type="match status" value="1"/>
</dbReference>
<keyword evidence="2" id="KW-0677">Repeat</keyword>
<evidence type="ECO:0000259" key="6">
    <source>
        <dbReference type="PROSITE" id="PS50268"/>
    </source>
</evidence>
<accession>A0A553RM33</accession>
<dbReference type="GO" id="GO:0007156">
    <property type="term" value="P:homophilic cell adhesion via plasma membrane adhesion molecules"/>
    <property type="evidence" value="ECO:0007669"/>
    <property type="project" value="InterPro"/>
</dbReference>
<feature type="non-terminal residue" evidence="7">
    <location>
        <position position="137"/>
    </location>
</feature>
<evidence type="ECO:0000256" key="1">
    <source>
        <dbReference type="ARBA" id="ARBA00004370"/>
    </source>
</evidence>
<dbReference type="PANTHER" id="PTHR24027:SF438">
    <property type="entry name" value="CADHERIN 23"/>
    <property type="match status" value="1"/>
</dbReference>
<dbReference type="FunFam" id="2.60.40.60:FF:000119">
    <property type="entry name" value="neural-cadherin isoform X1"/>
    <property type="match status" value="1"/>
</dbReference>
<dbReference type="EMBL" id="SRMA01012348">
    <property type="protein sequence ID" value="TRZ03234.1"/>
    <property type="molecule type" value="Genomic_DNA"/>
</dbReference>
<sequence>VTASDPDKDADQEALRYSLHGQGAESEFIIDEVTGKIYAQRTLDREARAVWRFVVLATDEGGEGLTGFTDVIISVWDINDNAPIFACAPDSCHGDIAENSPPGTSVMEMTATDLDDTAVGQNAMLAYRIVGNAPLIG</sequence>
<dbReference type="Gene3D" id="2.60.40.60">
    <property type="entry name" value="Cadherins"/>
    <property type="match status" value="2"/>
</dbReference>
<name>A0A553RM33_9TELE</name>
<dbReference type="OrthoDB" id="6252479at2759"/>
<feature type="non-terminal residue" evidence="7">
    <location>
        <position position="1"/>
    </location>
</feature>
<dbReference type="GO" id="GO:0016477">
    <property type="term" value="P:cell migration"/>
    <property type="evidence" value="ECO:0007669"/>
    <property type="project" value="TreeGrafter"/>
</dbReference>
<dbReference type="InterPro" id="IPR020894">
    <property type="entry name" value="Cadherin_CS"/>
</dbReference>
<gene>
    <name evidence="7" type="ORF">DNTS_013628</name>
</gene>
<dbReference type="CDD" id="cd11304">
    <property type="entry name" value="Cadherin_repeat"/>
    <property type="match status" value="2"/>
</dbReference>
<evidence type="ECO:0000256" key="4">
    <source>
        <dbReference type="ARBA" id="ARBA00023136"/>
    </source>
</evidence>
<dbReference type="InterPro" id="IPR002126">
    <property type="entry name" value="Cadherin-like_dom"/>
</dbReference>
<dbReference type="PROSITE" id="PS00232">
    <property type="entry name" value="CADHERIN_1"/>
    <property type="match status" value="1"/>
</dbReference>